<feature type="non-terminal residue" evidence="15">
    <location>
        <position position="695"/>
    </location>
</feature>
<keyword evidence="4" id="KW-0548">Nucleotidyltransferase</keyword>
<dbReference type="InterPro" id="IPR013846">
    <property type="entry name" value="mRNA_cap_enzyme_C"/>
</dbReference>
<dbReference type="Gene3D" id="3.30.470.30">
    <property type="entry name" value="DNA ligase/mRNA capping enzyme"/>
    <property type="match status" value="1"/>
</dbReference>
<organism evidence="15 16">
    <name type="scientific">Triparma retinervis</name>
    <dbReference type="NCBI Taxonomy" id="2557542"/>
    <lineage>
        <taxon>Eukaryota</taxon>
        <taxon>Sar</taxon>
        <taxon>Stramenopiles</taxon>
        <taxon>Ochrophyta</taxon>
        <taxon>Bolidophyceae</taxon>
        <taxon>Parmales</taxon>
        <taxon>Triparmaceae</taxon>
        <taxon>Triparma</taxon>
    </lineage>
</organism>
<evidence type="ECO:0000259" key="13">
    <source>
        <dbReference type="Pfam" id="PF02940"/>
    </source>
</evidence>
<dbReference type="Proteomes" id="UP001165082">
    <property type="component" value="Unassembled WGS sequence"/>
</dbReference>
<dbReference type="InterPro" id="IPR012340">
    <property type="entry name" value="NA-bd_OB-fold"/>
</dbReference>
<keyword evidence="5" id="KW-0547">Nucleotide-binding</keyword>
<evidence type="ECO:0000313" key="15">
    <source>
        <dbReference type="EMBL" id="GMI23706.1"/>
    </source>
</evidence>
<evidence type="ECO:0000259" key="12">
    <source>
        <dbReference type="Pfam" id="PF01331"/>
    </source>
</evidence>
<comment type="subcellular location">
    <subcellularLocation>
        <location evidence="1">Nucleus</location>
    </subcellularLocation>
</comment>
<evidence type="ECO:0000256" key="1">
    <source>
        <dbReference type="ARBA" id="ARBA00004123"/>
    </source>
</evidence>
<evidence type="ECO:0000256" key="2">
    <source>
        <dbReference type="ARBA" id="ARBA00022664"/>
    </source>
</evidence>
<dbReference type="GO" id="GO:0005525">
    <property type="term" value="F:GTP binding"/>
    <property type="evidence" value="ECO:0007669"/>
    <property type="project" value="UniProtKB-KW"/>
</dbReference>
<dbReference type="InterPro" id="IPR001339">
    <property type="entry name" value="mRNA_cap_enzyme_adenylation"/>
</dbReference>
<dbReference type="SUPFAM" id="SSF55154">
    <property type="entry name" value="CYTH-like phosphatases"/>
    <property type="match status" value="1"/>
</dbReference>
<dbReference type="Pfam" id="PF03919">
    <property type="entry name" value="mRNA_cap_C"/>
    <property type="match status" value="1"/>
</dbReference>
<gene>
    <name evidence="15" type="ORF">TrRE_jg9464</name>
</gene>
<feature type="domain" description="mRNA capping enzyme C-terminal" evidence="14">
    <location>
        <begin position="609"/>
        <end position="676"/>
    </location>
</feature>
<evidence type="ECO:0000256" key="11">
    <source>
        <dbReference type="ARBA" id="ARBA00047740"/>
    </source>
</evidence>
<evidence type="ECO:0000313" key="16">
    <source>
        <dbReference type="Proteomes" id="UP001165082"/>
    </source>
</evidence>
<dbReference type="InterPro" id="IPR037009">
    <property type="entry name" value="mRNA_triPase_Cet1_sf"/>
</dbReference>
<dbReference type="GO" id="GO:0005524">
    <property type="term" value="F:ATP binding"/>
    <property type="evidence" value="ECO:0007669"/>
    <property type="project" value="InterPro"/>
</dbReference>
<keyword evidence="2" id="KW-0507">mRNA processing</keyword>
<dbReference type="Pfam" id="PF01331">
    <property type="entry name" value="mRNA_cap_enzyme"/>
    <property type="match status" value="1"/>
</dbReference>
<dbReference type="GO" id="GO:0006370">
    <property type="term" value="P:7-methylguanosine mRNA capping"/>
    <property type="evidence" value="ECO:0007669"/>
    <property type="project" value="UniProtKB-KW"/>
</dbReference>
<sequence length="695" mass="77148">MSLQSLMSGGDSRGGGGAVEKGANLQYANDGVELLPTIKAFLVECRSRTLQLPACDQSCVEIECRLGMLGQPFGNIVRRLFSNYSKNMPASGYVVNRLPDQGGRVGQAPHFIAGVTRSHYELTAGKGVRDLSPLSASFGVTCGAGGVGDGDGLDLLVETSIDETVYFGYDEGRYVVSNSDKKARPRLEKKVRLLGCDVAIPASCYDLRLGMSSEIDSNETVVPNAPPKEPSDTRWKRRRSYARKDGRFGWVIDVTEVVASSSAGKPTYEIEVELNREFTKKLVETQDREELDKLVSSLSAQLLWVVENLAPVESDLEVADFLQRHPKQHAISRAKKMCGALRSFGDGSSYDTGAVYGNLDNQTTESKSPACMPVNFQRHHFDMIKQGSHFVSEKTDGVRYLMIFTDNPAEVVLLDRKMQGWCVKDEANLSELCKAVQPGTVLDGEVVINRKHKRPIFIIFDVMCSGNKALVKNKFEHRLQVLRSGGFLNDPEKKAAWIDVDLTGNKSKLPLVRKKFMTRGDVDKLMGKVSEEKGLRMYKNGSCHHHLTDGIIFQPNTSYTFSTDYSLLKWKYLDTATIDVEVEVDKGGSSHRFLVDAGDGARVDMTRYIQLPSQEKMRLEADRNVTKCKIAEVGFNPESGEWYYKLMRTDKTGSNHISTVMGTLLELAEGITSTELRLRMLGGDDTFGVNFQKLE</sequence>
<dbReference type="PANTHER" id="PTHR10367:SF17">
    <property type="entry name" value="MRNA-CAPPING ENZYME"/>
    <property type="match status" value="1"/>
</dbReference>
<dbReference type="CDD" id="cd07895">
    <property type="entry name" value="Adenylation_mRNA_capping"/>
    <property type="match status" value="1"/>
</dbReference>
<evidence type="ECO:0000256" key="10">
    <source>
        <dbReference type="ARBA" id="ARBA00044624"/>
    </source>
</evidence>
<dbReference type="InterPro" id="IPR033469">
    <property type="entry name" value="CYTH-like_dom_sf"/>
</dbReference>
<dbReference type="GO" id="GO:0004651">
    <property type="term" value="F:polynucleotide 5'-phosphatase activity"/>
    <property type="evidence" value="ECO:0007669"/>
    <property type="project" value="InterPro"/>
</dbReference>
<evidence type="ECO:0000256" key="6">
    <source>
        <dbReference type="ARBA" id="ARBA00022801"/>
    </source>
</evidence>
<proteinExistence type="predicted"/>
<dbReference type="EMBL" id="BRXZ01008258">
    <property type="protein sequence ID" value="GMI23706.1"/>
    <property type="molecule type" value="Genomic_DNA"/>
</dbReference>
<dbReference type="GO" id="GO:0004484">
    <property type="term" value="F:mRNA guanylyltransferase activity"/>
    <property type="evidence" value="ECO:0007669"/>
    <property type="project" value="UniProtKB-EC"/>
</dbReference>
<keyword evidence="6" id="KW-0378">Hydrolase</keyword>
<evidence type="ECO:0000256" key="8">
    <source>
        <dbReference type="ARBA" id="ARBA00023134"/>
    </source>
</evidence>
<accession>A0A9W7L2W9</accession>
<evidence type="ECO:0000259" key="14">
    <source>
        <dbReference type="Pfam" id="PF03919"/>
    </source>
</evidence>
<comment type="caution">
    <text evidence="15">The sequence shown here is derived from an EMBL/GenBank/DDBJ whole genome shotgun (WGS) entry which is preliminary data.</text>
</comment>
<dbReference type="OrthoDB" id="200924at2759"/>
<feature type="domain" description="mRNA capping enzyme adenylation" evidence="12">
    <location>
        <begin position="373"/>
        <end position="571"/>
    </location>
</feature>
<comment type="catalytic activity">
    <reaction evidence="11">
        <text>a 5'-end triphospho-ribonucleoside in mRNA + H2O = a 5'-end diphospho-ribonucleoside in mRNA + phosphate + H(+)</text>
        <dbReference type="Rhea" id="RHEA:67004"/>
        <dbReference type="Rhea" id="RHEA-COMP:17164"/>
        <dbReference type="Rhea" id="RHEA-COMP:17165"/>
        <dbReference type="ChEBI" id="CHEBI:15377"/>
        <dbReference type="ChEBI" id="CHEBI:15378"/>
        <dbReference type="ChEBI" id="CHEBI:43474"/>
        <dbReference type="ChEBI" id="CHEBI:167616"/>
        <dbReference type="ChEBI" id="CHEBI:167618"/>
        <dbReference type="EC" id="3.6.1.74"/>
    </reaction>
    <physiologicalReaction direction="left-to-right" evidence="11">
        <dbReference type="Rhea" id="RHEA:67005"/>
    </physiologicalReaction>
</comment>
<keyword evidence="7" id="KW-0506">mRNA capping</keyword>
<comment type="catalytic activity">
    <reaction evidence="10">
        <text>a 5'-end diphospho-ribonucleoside in mRNA + GTP + H(+) = a 5'-end (5'-triphosphoguanosine)-ribonucleoside in mRNA + diphosphate</text>
        <dbReference type="Rhea" id="RHEA:67012"/>
        <dbReference type="Rhea" id="RHEA-COMP:17165"/>
        <dbReference type="Rhea" id="RHEA-COMP:17166"/>
        <dbReference type="ChEBI" id="CHEBI:15378"/>
        <dbReference type="ChEBI" id="CHEBI:33019"/>
        <dbReference type="ChEBI" id="CHEBI:37565"/>
        <dbReference type="ChEBI" id="CHEBI:167616"/>
        <dbReference type="ChEBI" id="CHEBI:167617"/>
        <dbReference type="EC" id="2.7.7.50"/>
    </reaction>
    <physiologicalReaction direction="left-to-right" evidence="10">
        <dbReference type="Rhea" id="RHEA:67013"/>
    </physiologicalReaction>
</comment>
<feature type="domain" description="mRNA triphosphatase Cet1-like" evidence="13">
    <location>
        <begin position="189"/>
        <end position="274"/>
    </location>
</feature>
<reference evidence="15" key="1">
    <citation type="submission" date="2022-07" db="EMBL/GenBank/DDBJ databases">
        <title>Genome analysis of Parmales, a sister group of diatoms, reveals the evolutionary specialization of diatoms from phago-mixotrophs to photoautotrophs.</title>
        <authorList>
            <person name="Ban H."/>
            <person name="Sato S."/>
            <person name="Yoshikawa S."/>
            <person name="Kazumasa Y."/>
            <person name="Nakamura Y."/>
            <person name="Ichinomiya M."/>
            <person name="Saitoh K."/>
            <person name="Sato N."/>
            <person name="Blanc-Mathieu R."/>
            <person name="Endo H."/>
            <person name="Kuwata A."/>
            <person name="Ogata H."/>
        </authorList>
    </citation>
    <scope>NUCLEOTIDE SEQUENCE</scope>
</reference>
<evidence type="ECO:0000256" key="5">
    <source>
        <dbReference type="ARBA" id="ARBA00022741"/>
    </source>
</evidence>
<evidence type="ECO:0000256" key="3">
    <source>
        <dbReference type="ARBA" id="ARBA00022679"/>
    </source>
</evidence>
<name>A0A9W7L2W9_9STRA</name>
<dbReference type="Gene3D" id="3.20.100.10">
    <property type="entry name" value="mRNA triphosphatase Cet1-like"/>
    <property type="match status" value="1"/>
</dbReference>
<dbReference type="Gene3D" id="2.40.50.140">
    <property type="entry name" value="Nucleic acid-binding proteins"/>
    <property type="match status" value="1"/>
</dbReference>
<protein>
    <recommendedName>
        <fullName evidence="17">Polynucleotide 5'-phosphatase</fullName>
    </recommendedName>
</protein>
<keyword evidence="9" id="KW-0539">Nucleus</keyword>
<dbReference type="SUPFAM" id="SSF56091">
    <property type="entry name" value="DNA ligase/mRNA capping enzyme, catalytic domain"/>
    <property type="match status" value="1"/>
</dbReference>
<dbReference type="GO" id="GO:0005634">
    <property type="term" value="C:nucleus"/>
    <property type="evidence" value="ECO:0007669"/>
    <property type="project" value="UniProtKB-SubCell"/>
</dbReference>
<dbReference type="InterPro" id="IPR004206">
    <property type="entry name" value="mRNA_triPase_Cet1"/>
</dbReference>
<evidence type="ECO:0000256" key="9">
    <source>
        <dbReference type="ARBA" id="ARBA00023242"/>
    </source>
</evidence>
<keyword evidence="16" id="KW-1185">Reference proteome</keyword>
<dbReference type="AlphaFoldDB" id="A0A9W7L2W9"/>
<keyword evidence="8" id="KW-0342">GTP-binding</keyword>
<evidence type="ECO:0008006" key="17">
    <source>
        <dbReference type="Google" id="ProtNLM"/>
    </source>
</evidence>
<evidence type="ECO:0000256" key="4">
    <source>
        <dbReference type="ARBA" id="ARBA00022695"/>
    </source>
</evidence>
<keyword evidence="3" id="KW-0808">Transferase</keyword>
<evidence type="ECO:0000256" key="7">
    <source>
        <dbReference type="ARBA" id="ARBA00023042"/>
    </source>
</evidence>
<dbReference type="InterPro" id="IPR051029">
    <property type="entry name" value="mRNA_Capping_Enz/RNA_Phosphat"/>
</dbReference>
<dbReference type="GO" id="GO:0140818">
    <property type="term" value="F:mRNA 5'-triphosphate monophosphatase activity"/>
    <property type="evidence" value="ECO:0007669"/>
    <property type="project" value="UniProtKB-EC"/>
</dbReference>
<dbReference type="PANTHER" id="PTHR10367">
    <property type="entry name" value="MRNA-CAPPING ENZYME"/>
    <property type="match status" value="1"/>
</dbReference>
<dbReference type="Pfam" id="PF02940">
    <property type="entry name" value="mRNA_triPase"/>
    <property type="match status" value="1"/>
</dbReference>
<dbReference type="SUPFAM" id="SSF50249">
    <property type="entry name" value="Nucleic acid-binding proteins"/>
    <property type="match status" value="1"/>
</dbReference>